<evidence type="ECO:0000256" key="2">
    <source>
        <dbReference type="SAM" id="MobiDB-lite"/>
    </source>
</evidence>
<dbReference type="InterPro" id="IPR001155">
    <property type="entry name" value="OxRdtase_FMN_N"/>
</dbReference>
<keyword evidence="5" id="KW-1185">Reference proteome</keyword>
<keyword evidence="1" id="KW-0285">Flavoprotein</keyword>
<name>A0AA40CG30_9PEZI</name>
<comment type="caution">
    <text evidence="4">The sequence shown here is derived from an EMBL/GenBank/DDBJ whole genome shotgun (WGS) entry which is preliminary data.</text>
</comment>
<feature type="region of interest" description="Disordered" evidence="2">
    <location>
        <begin position="123"/>
        <end position="142"/>
    </location>
</feature>
<proteinExistence type="predicted"/>
<evidence type="ECO:0000256" key="1">
    <source>
        <dbReference type="ARBA" id="ARBA00022630"/>
    </source>
</evidence>
<dbReference type="GO" id="GO:0010181">
    <property type="term" value="F:FMN binding"/>
    <property type="evidence" value="ECO:0007669"/>
    <property type="project" value="InterPro"/>
</dbReference>
<dbReference type="PANTHER" id="PTHR22893:SF91">
    <property type="entry name" value="NADPH DEHYDROGENASE 2-RELATED"/>
    <property type="match status" value="1"/>
</dbReference>
<dbReference type="InterPro" id="IPR013785">
    <property type="entry name" value="Aldolase_TIM"/>
</dbReference>
<evidence type="ECO:0000259" key="3">
    <source>
        <dbReference type="Pfam" id="PF00724"/>
    </source>
</evidence>
<dbReference type="PANTHER" id="PTHR22893">
    <property type="entry name" value="NADH OXIDOREDUCTASE-RELATED"/>
    <property type="match status" value="1"/>
</dbReference>
<accession>A0AA40CG30</accession>
<dbReference type="GO" id="GO:0003959">
    <property type="term" value="F:NADPH dehydrogenase activity"/>
    <property type="evidence" value="ECO:0007669"/>
    <property type="project" value="TreeGrafter"/>
</dbReference>
<dbReference type="Gene3D" id="3.20.20.70">
    <property type="entry name" value="Aldolase class I"/>
    <property type="match status" value="1"/>
</dbReference>
<organism evidence="4 5">
    <name type="scientific">Bombardia bombarda</name>
    <dbReference type="NCBI Taxonomy" id="252184"/>
    <lineage>
        <taxon>Eukaryota</taxon>
        <taxon>Fungi</taxon>
        <taxon>Dikarya</taxon>
        <taxon>Ascomycota</taxon>
        <taxon>Pezizomycotina</taxon>
        <taxon>Sordariomycetes</taxon>
        <taxon>Sordariomycetidae</taxon>
        <taxon>Sordariales</taxon>
        <taxon>Lasiosphaeriaceae</taxon>
        <taxon>Bombardia</taxon>
    </lineage>
</organism>
<reference evidence="4" key="1">
    <citation type="submission" date="2023-06" db="EMBL/GenBank/DDBJ databases">
        <title>Genome-scale phylogeny and comparative genomics of the fungal order Sordariales.</title>
        <authorList>
            <consortium name="Lawrence Berkeley National Laboratory"/>
            <person name="Hensen N."/>
            <person name="Bonometti L."/>
            <person name="Westerberg I."/>
            <person name="Brannstrom I.O."/>
            <person name="Guillou S."/>
            <person name="Cros-Aarteil S."/>
            <person name="Calhoun S."/>
            <person name="Haridas S."/>
            <person name="Kuo A."/>
            <person name="Mondo S."/>
            <person name="Pangilinan J."/>
            <person name="Riley R."/>
            <person name="LaButti K."/>
            <person name="Andreopoulos B."/>
            <person name="Lipzen A."/>
            <person name="Chen C."/>
            <person name="Yanf M."/>
            <person name="Daum C."/>
            <person name="Ng V."/>
            <person name="Clum A."/>
            <person name="Steindorff A."/>
            <person name="Ohm R."/>
            <person name="Martin F."/>
            <person name="Silar P."/>
            <person name="Natvig D."/>
            <person name="Lalanne C."/>
            <person name="Gautier V."/>
            <person name="Ament-velasquez S.L."/>
            <person name="Kruys A."/>
            <person name="Hutchinson M.I."/>
            <person name="Powell A.J."/>
            <person name="Barry K."/>
            <person name="Miller A.N."/>
            <person name="Grigoriev I.V."/>
            <person name="Debuchy R."/>
            <person name="Gladieux P."/>
            <person name="Thoren M.H."/>
            <person name="Johannesson H."/>
        </authorList>
    </citation>
    <scope>NUCLEOTIDE SEQUENCE</scope>
    <source>
        <strain evidence="4">SMH3391-2</strain>
    </source>
</reference>
<protein>
    <recommendedName>
        <fullName evidence="3">NADH:flavin oxidoreductase/NADH oxidase N-terminal domain-containing protein</fullName>
    </recommendedName>
</protein>
<dbReference type="EMBL" id="JAULSR010000001">
    <property type="protein sequence ID" value="KAK0636965.1"/>
    <property type="molecule type" value="Genomic_DNA"/>
</dbReference>
<dbReference type="InterPro" id="IPR045247">
    <property type="entry name" value="Oye-like"/>
</dbReference>
<dbReference type="Proteomes" id="UP001174934">
    <property type="component" value="Unassembled WGS sequence"/>
</dbReference>
<evidence type="ECO:0000313" key="5">
    <source>
        <dbReference type="Proteomes" id="UP001174934"/>
    </source>
</evidence>
<evidence type="ECO:0000313" key="4">
    <source>
        <dbReference type="EMBL" id="KAK0636965.1"/>
    </source>
</evidence>
<dbReference type="SUPFAM" id="SSF51395">
    <property type="entry name" value="FMN-linked oxidoreductases"/>
    <property type="match status" value="1"/>
</dbReference>
<dbReference type="AlphaFoldDB" id="A0AA40CG30"/>
<feature type="domain" description="NADH:flavin oxidoreductase/NADH oxidase N-terminal" evidence="3">
    <location>
        <begin position="7"/>
        <end position="121"/>
    </location>
</feature>
<gene>
    <name evidence="4" type="ORF">B0T17DRAFT_504358</name>
</gene>
<dbReference type="Pfam" id="PF00724">
    <property type="entry name" value="Oxidored_FMN"/>
    <property type="match status" value="1"/>
</dbReference>
<feature type="compositionally biased region" description="Polar residues" evidence="2">
    <location>
        <begin position="125"/>
        <end position="136"/>
    </location>
</feature>
<sequence length="142" mass="15412">MTVEESKLFQPLTVGTSKLQHRIAMAPLTRCRADENYVPTLPLMKEYYSQRAAVPGTLLVSEGTFISPSASGFPGMPGIYNDAQIAAWKEITDAVHAKGSFIYVQLWSLGRAADPRVAEQEGFTIKSSSAIPSTTNRPPPSP</sequence>